<comment type="caution">
    <text evidence="3">The sequence shown here is derived from an EMBL/GenBank/DDBJ whole genome shotgun (WGS) entry which is preliminary data.</text>
</comment>
<dbReference type="Gene3D" id="2.60.40.1260">
    <property type="entry name" value="Lamin Tail domain"/>
    <property type="match status" value="1"/>
</dbReference>
<dbReference type="Pfam" id="PF00932">
    <property type="entry name" value="LTD"/>
    <property type="match status" value="1"/>
</dbReference>
<evidence type="ECO:0000259" key="2">
    <source>
        <dbReference type="Pfam" id="PF00932"/>
    </source>
</evidence>
<accession>A0A1F7JRX1</accession>
<dbReference type="SUPFAM" id="SSF74853">
    <property type="entry name" value="Lamin A/C globular tail domain"/>
    <property type="match status" value="1"/>
</dbReference>
<dbReference type="AlphaFoldDB" id="A0A1F7JRX1"/>
<feature type="compositionally biased region" description="Low complexity" evidence="1">
    <location>
        <begin position="334"/>
        <end position="349"/>
    </location>
</feature>
<feature type="region of interest" description="Disordered" evidence="1">
    <location>
        <begin position="328"/>
        <end position="349"/>
    </location>
</feature>
<dbReference type="EMBL" id="MGBB01000008">
    <property type="protein sequence ID" value="OGK58337.1"/>
    <property type="molecule type" value="Genomic_DNA"/>
</dbReference>
<evidence type="ECO:0000313" key="4">
    <source>
        <dbReference type="Proteomes" id="UP000178039"/>
    </source>
</evidence>
<evidence type="ECO:0000313" key="3">
    <source>
        <dbReference type="EMBL" id="OGK58337.1"/>
    </source>
</evidence>
<gene>
    <name evidence="3" type="ORF">A3H86_03200</name>
</gene>
<reference evidence="3 4" key="1">
    <citation type="journal article" date="2016" name="Nat. Commun.">
        <title>Thousands of microbial genomes shed light on interconnected biogeochemical processes in an aquifer system.</title>
        <authorList>
            <person name="Anantharaman K."/>
            <person name="Brown C.T."/>
            <person name="Hug L.A."/>
            <person name="Sharon I."/>
            <person name="Castelle C.J."/>
            <person name="Probst A.J."/>
            <person name="Thomas B.C."/>
            <person name="Singh A."/>
            <person name="Wilkins M.J."/>
            <person name="Karaoz U."/>
            <person name="Brodie E.L."/>
            <person name="Williams K.H."/>
            <person name="Hubbard S.S."/>
            <person name="Banfield J.F."/>
        </authorList>
    </citation>
    <scope>NUCLEOTIDE SEQUENCE [LARGE SCALE GENOMIC DNA]</scope>
</reference>
<organism evidence="3 4">
    <name type="scientific">Candidatus Roizmanbacteria bacterium RIFCSPLOWO2_02_FULL_41_9</name>
    <dbReference type="NCBI Taxonomy" id="1802077"/>
    <lineage>
        <taxon>Bacteria</taxon>
        <taxon>Candidatus Roizmaniibacteriota</taxon>
    </lineage>
</organism>
<feature type="region of interest" description="Disordered" evidence="1">
    <location>
        <begin position="373"/>
        <end position="411"/>
    </location>
</feature>
<dbReference type="Proteomes" id="UP000178039">
    <property type="component" value="Unassembled WGS sequence"/>
</dbReference>
<feature type="domain" description="LTD" evidence="2">
    <location>
        <begin position="203"/>
        <end position="298"/>
    </location>
</feature>
<protein>
    <recommendedName>
        <fullName evidence="2">LTD domain-containing protein</fullName>
    </recommendedName>
</protein>
<name>A0A1F7JRX1_9BACT</name>
<dbReference type="InterPro" id="IPR001322">
    <property type="entry name" value="Lamin_tail_dom"/>
</dbReference>
<proteinExistence type="predicted"/>
<sequence length="442" mass="48786">MDLTKKFPIIILYQDPMVYLNKKLLTVLIFALLIVVSSKKTYAVTATVTTTSPITISPHEFTIDVSVSGASSGTNYLKIDLFKSGTTNYFGDTYNGADWYNGTDGLTYFPITIQSGIWSGQVKGRINDADLAQLDQLGQYKLRIRRYTGSGNYNASEANNSVVDINIIFPTPTTTPSTAPSATIVPTPALADELPQEPTPTSQQSAINNIYISEVMVYPNTGEKEWVELYNNNNHQVTLNDWYLDDLEDAGSTPKKFSLTLVGKSYGMYYLPSNIFNNDRDSVRLLDFGRAVKDSFEYLQGEKNLSWGRASLDSDIFCLQEPSPNTANLNCRQPTATPAPTATKTPTPTKIPLITSYSMRSLNPPFSSPPKKFTIGMAQLPPNPYPSPQSPQDTEGEVLSMSDNPQTKKDKRKLLKSLQITSSSYSLLAILSLIVKIKQTLA</sequence>
<evidence type="ECO:0000256" key="1">
    <source>
        <dbReference type="SAM" id="MobiDB-lite"/>
    </source>
</evidence>
<dbReference type="InterPro" id="IPR036415">
    <property type="entry name" value="Lamin_tail_dom_sf"/>
</dbReference>